<dbReference type="GeneTree" id="ENSGT01060000248786"/>
<keyword evidence="2" id="KW-1133">Transmembrane helix</keyword>
<reference evidence="5" key="1">
    <citation type="journal article" date="2014" name="PLoS ONE">
        <title>The genome and linkage map of the northern pike (Esox lucius): conserved synteny revealed between the salmonid sister group and the Neoteleostei.</title>
        <authorList>
            <person name="Rondeau E.B."/>
            <person name="Minkley D.R."/>
            <person name="Leong J.S."/>
            <person name="Messmer A.M."/>
            <person name="Jantzen J.R."/>
            <person name="von Schalburg K.R."/>
            <person name="Lemon C."/>
            <person name="Bird N.H."/>
            <person name="Koop B.F."/>
        </authorList>
    </citation>
    <scope>NUCLEOTIDE SEQUENCE</scope>
</reference>
<proteinExistence type="predicted"/>
<reference evidence="4" key="3">
    <citation type="submission" date="2025-08" db="UniProtKB">
        <authorList>
            <consortium name="Ensembl"/>
        </authorList>
    </citation>
    <scope>IDENTIFICATION</scope>
</reference>
<feature type="transmembrane region" description="Helical" evidence="2">
    <location>
        <begin position="120"/>
        <end position="139"/>
    </location>
</feature>
<dbReference type="PANTHER" id="PTHR46160:SF9">
    <property type="entry name" value="PROTEIN PRY2-RELATED"/>
    <property type="match status" value="1"/>
</dbReference>
<dbReference type="InterPro" id="IPR052749">
    <property type="entry name" value="Alpha-tectorin"/>
</dbReference>
<evidence type="ECO:0000256" key="1">
    <source>
        <dbReference type="SAM" id="MobiDB-lite"/>
    </source>
</evidence>
<organism evidence="4 5">
    <name type="scientific">Esox lucius</name>
    <name type="common">Northern pike</name>
    <dbReference type="NCBI Taxonomy" id="8010"/>
    <lineage>
        <taxon>Eukaryota</taxon>
        <taxon>Metazoa</taxon>
        <taxon>Chordata</taxon>
        <taxon>Craniata</taxon>
        <taxon>Vertebrata</taxon>
        <taxon>Euteleostomi</taxon>
        <taxon>Actinopterygii</taxon>
        <taxon>Neopterygii</taxon>
        <taxon>Teleostei</taxon>
        <taxon>Protacanthopterygii</taxon>
        <taxon>Esociformes</taxon>
        <taxon>Esocidae</taxon>
        <taxon>Esox</taxon>
    </lineage>
</organism>
<reference evidence="4" key="2">
    <citation type="submission" date="2020-02" db="EMBL/GenBank/DDBJ databases">
        <title>Esox lucius (northern pike) genome, fEsoLuc1, primary haplotype.</title>
        <authorList>
            <person name="Myers G."/>
            <person name="Karagic N."/>
            <person name="Meyer A."/>
            <person name="Pippel M."/>
            <person name="Reichard M."/>
            <person name="Winkler S."/>
            <person name="Tracey A."/>
            <person name="Sims Y."/>
            <person name="Howe K."/>
            <person name="Rhie A."/>
            <person name="Formenti G."/>
            <person name="Durbin R."/>
            <person name="Fedrigo O."/>
            <person name="Jarvis E.D."/>
        </authorList>
    </citation>
    <scope>NUCLEOTIDE SEQUENCE [LARGE SCALE GENOMIC DNA]</scope>
</reference>
<keyword evidence="2" id="KW-0812">Transmembrane</keyword>
<evidence type="ECO:0000313" key="4">
    <source>
        <dbReference type="Ensembl" id="ENSELUP00000074212.2"/>
    </source>
</evidence>
<dbReference type="Pfam" id="PF06119">
    <property type="entry name" value="NIDO"/>
    <property type="match status" value="1"/>
</dbReference>
<sequence>MSGPLYPFGAGDTVNNQSDDGSSTKVTLQQPFVFFGNMYETSIYVPTLTYGHELWVMTKRTRSRIQVADIDNRVNGNISYQQYNTSGSILQQATQDINQYFPNKVFSANWVFIATWNKGYYYNLSGTVRLFVIALFFVFTKLM</sequence>
<dbReference type="InterPro" id="IPR003886">
    <property type="entry name" value="NIDO_dom"/>
</dbReference>
<dbReference type="Proteomes" id="UP000265140">
    <property type="component" value="Chromosome 2"/>
</dbReference>
<dbReference type="PANTHER" id="PTHR46160">
    <property type="entry name" value="ALPHA-TECTORIN-RELATED"/>
    <property type="match status" value="1"/>
</dbReference>
<evidence type="ECO:0000259" key="3">
    <source>
        <dbReference type="Pfam" id="PF06119"/>
    </source>
</evidence>
<reference evidence="4" key="4">
    <citation type="submission" date="2025-09" db="UniProtKB">
        <authorList>
            <consortium name="Ensembl"/>
        </authorList>
    </citation>
    <scope>IDENTIFICATION</scope>
</reference>
<protein>
    <recommendedName>
        <fullName evidence="3">NIDO domain-containing protein</fullName>
    </recommendedName>
</protein>
<dbReference type="OMA" id="MYETSIY"/>
<keyword evidence="2" id="KW-0472">Membrane</keyword>
<dbReference type="Ensembl" id="ENSELUT00000053282.2">
    <property type="protein sequence ID" value="ENSELUP00000074212.2"/>
    <property type="gene ID" value="ENSELUG00000027767.2"/>
</dbReference>
<accession>A0A6Q2Z8Z4</accession>
<name>A0A6Q2Z8Z4_ESOLU</name>
<dbReference type="AlphaFoldDB" id="A0A6Q2Z8Z4"/>
<evidence type="ECO:0000256" key="2">
    <source>
        <dbReference type="SAM" id="Phobius"/>
    </source>
</evidence>
<keyword evidence="5" id="KW-1185">Reference proteome</keyword>
<feature type="domain" description="NIDO" evidence="3">
    <location>
        <begin position="67"/>
        <end position="125"/>
    </location>
</feature>
<feature type="region of interest" description="Disordered" evidence="1">
    <location>
        <begin position="1"/>
        <end position="23"/>
    </location>
</feature>
<dbReference type="GO" id="GO:0007160">
    <property type="term" value="P:cell-matrix adhesion"/>
    <property type="evidence" value="ECO:0007669"/>
    <property type="project" value="InterPro"/>
</dbReference>
<feature type="compositionally biased region" description="Polar residues" evidence="1">
    <location>
        <begin position="13"/>
        <end position="23"/>
    </location>
</feature>
<dbReference type="InParanoid" id="A0A6Q2Z8Z4"/>
<evidence type="ECO:0000313" key="5">
    <source>
        <dbReference type="Proteomes" id="UP000265140"/>
    </source>
</evidence>